<dbReference type="PANTHER" id="PTHR43033">
    <property type="entry name" value="TRNA(ILE)-LYSIDINE SYNTHASE-RELATED"/>
    <property type="match status" value="1"/>
</dbReference>
<reference evidence="6 7" key="1">
    <citation type="journal article" date="2014" name="Mol. Plant">
        <title>Chromosome Scale Genome Assembly and Transcriptome Profiling of Nannochloropsis gaditana in Nitrogen Depletion.</title>
        <authorList>
            <person name="Corteggiani Carpinelli E."/>
            <person name="Telatin A."/>
            <person name="Vitulo N."/>
            <person name="Forcato C."/>
            <person name="D'Angelo M."/>
            <person name="Schiavon R."/>
            <person name="Vezzi A."/>
            <person name="Giacometti G.M."/>
            <person name="Morosinotto T."/>
            <person name="Valle G."/>
        </authorList>
    </citation>
    <scope>NUCLEOTIDE SEQUENCE [LARGE SCALE GENOMIC DNA]</scope>
    <source>
        <strain evidence="6 7">B-31</strain>
    </source>
</reference>
<evidence type="ECO:0000313" key="7">
    <source>
        <dbReference type="Proteomes" id="UP000019335"/>
    </source>
</evidence>
<dbReference type="PANTHER" id="PTHR43033:SF3">
    <property type="entry name" value="TRNA(ILE)-LYSIDINE SYNTHETASE"/>
    <property type="match status" value="1"/>
</dbReference>
<protein>
    <submittedName>
        <fullName evidence="6">Trna-lysidine synthetase</fullName>
    </submittedName>
</protein>
<keyword evidence="1" id="KW-0436">Ligase</keyword>
<evidence type="ECO:0000259" key="5">
    <source>
        <dbReference type="Pfam" id="PF01171"/>
    </source>
</evidence>
<keyword evidence="7" id="KW-1185">Reference proteome</keyword>
<dbReference type="EMBL" id="AZIL01002863">
    <property type="protein sequence ID" value="EWM20706.1"/>
    <property type="molecule type" value="Genomic_DNA"/>
</dbReference>
<dbReference type="InterPro" id="IPR012094">
    <property type="entry name" value="tRNA_Ile_lys_synt"/>
</dbReference>
<dbReference type="AlphaFoldDB" id="W7TK03"/>
<gene>
    <name evidence="6" type="ORF">Naga_102325g1</name>
</gene>
<evidence type="ECO:0000256" key="4">
    <source>
        <dbReference type="ARBA" id="ARBA00022840"/>
    </source>
</evidence>
<dbReference type="Gene3D" id="3.40.50.620">
    <property type="entry name" value="HUPs"/>
    <property type="match status" value="1"/>
</dbReference>
<evidence type="ECO:0000256" key="2">
    <source>
        <dbReference type="ARBA" id="ARBA00022694"/>
    </source>
</evidence>
<feature type="domain" description="tRNA(Ile)-lysidine/2-thiocytidine synthase N-terminal" evidence="5">
    <location>
        <begin position="17"/>
        <end position="115"/>
    </location>
</feature>
<organism evidence="6 7">
    <name type="scientific">Nannochloropsis gaditana</name>
    <dbReference type="NCBI Taxonomy" id="72520"/>
    <lineage>
        <taxon>Eukaryota</taxon>
        <taxon>Sar</taxon>
        <taxon>Stramenopiles</taxon>
        <taxon>Ochrophyta</taxon>
        <taxon>Eustigmatophyceae</taxon>
        <taxon>Eustigmatales</taxon>
        <taxon>Monodopsidaceae</taxon>
        <taxon>Nannochloropsis</taxon>
    </lineage>
</organism>
<dbReference type="InterPro" id="IPR011063">
    <property type="entry name" value="TilS/TtcA_N"/>
</dbReference>
<dbReference type="OrthoDB" id="434144at2759"/>
<sequence>MQEHDIHVITRVYPANLTRNTAVRERYEVEAREIRYSTYRETLFQTQASAVLLGHHRGDVEENVLSNVFRGVGPLHLSGMAVTGTVNGVSVHRPLLDLPKSQIYDFAHTFGVPYFKVRGKG</sequence>
<name>W7TK03_9STRA</name>
<dbReference type="Proteomes" id="UP000019335">
    <property type="component" value="Unassembled WGS sequence"/>
</dbReference>
<keyword evidence="4" id="KW-0067">ATP-binding</keyword>
<evidence type="ECO:0000313" key="6">
    <source>
        <dbReference type="EMBL" id="EWM20706.1"/>
    </source>
</evidence>
<dbReference type="GO" id="GO:0005524">
    <property type="term" value="F:ATP binding"/>
    <property type="evidence" value="ECO:0007669"/>
    <property type="project" value="UniProtKB-KW"/>
</dbReference>
<dbReference type="Pfam" id="PF01171">
    <property type="entry name" value="ATP_bind_3"/>
    <property type="match status" value="1"/>
</dbReference>
<dbReference type="GO" id="GO:0016879">
    <property type="term" value="F:ligase activity, forming carbon-nitrogen bonds"/>
    <property type="evidence" value="ECO:0007669"/>
    <property type="project" value="InterPro"/>
</dbReference>
<accession>W7TK03</accession>
<dbReference type="InterPro" id="IPR014729">
    <property type="entry name" value="Rossmann-like_a/b/a_fold"/>
</dbReference>
<dbReference type="GO" id="GO:0008033">
    <property type="term" value="P:tRNA processing"/>
    <property type="evidence" value="ECO:0007669"/>
    <property type="project" value="UniProtKB-KW"/>
</dbReference>
<keyword evidence="3" id="KW-0547">Nucleotide-binding</keyword>
<evidence type="ECO:0000256" key="3">
    <source>
        <dbReference type="ARBA" id="ARBA00022741"/>
    </source>
</evidence>
<comment type="caution">
    <text evidence="6">The sequence shown here is derived from an EMBL/GenBank/DDBJ whole genome shotgun (WGS) entry which is preliminary data.</text>
</comment>
<keyword evidence="2" id="KW-0819">tRNA processing</keyword>
<dbReference type="SUPFAM" id="SSF52402">
    <property type="entry name" value="Adenine nucleotide alpha hydrolases-like"/>
    <property type="match status" value="1"/>
</dbReference>
<proteinExistence type="predicted"/>
<evidence type="ECO:0000256" key="1">
    <source>
        <dbReference type="ARBA" id="ARBA00022598"/>
    </source>
</evidence>